<reference evidence="1 2" key="1">
    <citation type="journal article" date="2014" name="J Genomics">
        <title>Draft Genome Sequence of the Extremely Halophilic Phototrophic Purple Sulfur Bacterium Halorhodospira halochloris.</title>
        <authorList>
            <person name="Singh K.S."/>
            <person name="Kirksey J."/>
            <person name="Hoff W.D."/>
            <person name="Deole R."/>
        </authorList>
    </citation>
    <scope>NUCLEOTIDE SEQUENCE [LARGE SCALE GENOMIC DNA]</scope>
    <source>
        <strain evidence="1 2">A</strain>
    </source>
</reference>
<dbReference type="HOGENOM" id="CLU_887867_0_0_6"/>
<proteinExistence type="predicted"/>
<dbReference type="KEGG" id="hhc:M911_16185"/>
<reference evidence="2" key="2">
    <citation type="submission" date="2014-02" db="EMBL/GenBank/DDBJ databases">
        <title>Draft Genome Sequence of extremely halophilic bacteria Halorhodospira halochloris.</title>
        <authorList>
            <person name="Singh K.S."/>
        </authorList>
    </citation>
    <scope>NUCLEOTIDE SEQUENCE [LARGE SCALE GENOMIC DNA]</scope>
    <source>
        <strain evidence="2">A</strain>
    </source>
</reference>
<dbReference type="AlphaFoldDB" id="W8KUX9"/>
<evidence type="ECO:0000313" key="2">
    <source>
        <dbReference type="Proteomes" id="UP000019442"/>
    </source>
</evidence>
<keyword evidence="2" id="KW-1185">Reference proteome</keyword>
<evidence type="ECO:0000313" key="1">
    <source>
        <dbReference type="EMBL" id="AHK80822.1"/>
    </source>
</evidence>
<dbReference type="Proteomes" id="UP000019442">
    <property type="component" value="Chromosome"/>
</dbReference>
<dbReference type="EMBL" id="CP007268">
    <property type="protein sequence ID" value="AHK80822.1"/>
    <property type="molecule type" value="Genomic_DNA"/>
</dbReference>
<sequence length="313" mass="34938">MTIRNSSQEPSTAPAIGVYRALLYGLVVLLAVACSPSVDKQGSAGEWLVDLNSVYCSALPVASFSADKDWMLFWIRHFRGDPSTGSRTSVMSPALLQFESRRLVLPAGPADRSEGLSFSPSSLCWDDAEKGVYVRGSGRRAATERPWYRAELKLDSELVPVASPPESCRQPLEVEWQSHRDPVIPNQARGDLEIIRDGCCAVELRRRSDGLLLARHEARSALSDLVMVSRYAWSESMTRLAYRVSEEISWWFGRPTRSFVVERRGQPTPLRGQVFAFVWRGDDELIACAGRSSDGSDGRGTSMKLWRFETAHH</sequence>
<dbReference type="RefSeq" id="WP_025282983.1">
    <property type="nucleotide sequence ID" value="NZ_CP007268.1"/>
</dbReference>
<evidence type="ECO:0008006" key="3">
    <source>
        <dbReference type="Google" id="ProtNLM"/>
    </source>
</evidence>
<accession>W8KUX9</accession>
<gene>
    <name evidence="1" type="ORF">M911_16185</name>
</gene>
<dbReference type="OrthoDB" id="262125at2"/>
<protein>
    <recommendedName>
        <fullName evidence="3">Lipoprotein</fullName>
    </recommendedName>
</protein>
<dbReference type="PROSITE" id="PS51257">
    <property type="entry name" value="PROKAR_LIPOPROTEIN"/>
    <property type="match status" value="1"/>
</dbReference>
<organism evidence="1 2">
    <name type="scientific">Ectothiorhodospira haloalkaliphila</name>
    <dbReference type="NCBI Taxonomy" id="421628"/>
    <lineage>
        <taxon>Bacteria</taxon>
        <taxon>Pseudomonadati</taxon>
        <taxon>Pseudomonadota</taxon>
        <taxon>Gammaproteobacteria</taxon>
        <taxon>Chromatiales</taxon>
        <taxon>Ectothiorhodospiraceae</taxon>
        <taxon>Ectothiorhodospira</taxon>
    </lineage>
</organism>
<name>W8KUX9_9GAMM</name>